<evidence type="ECO:0000313" key="4">
    <source>
        <dbReference type="Proteomes" id="UP000812966"/>
    </source>
</evidence>
<keyword evidence="4" id="KW-1185">Reference proteome</keyword>
<comment type="caution">
    <text evidence="3">The sequence shown here is derived from an EMBL/GenBank/DDBJ whole genome shotgun (WGS) entry which is preliminary data.</text>
</comment>
<dbReference type="InterPro" id="IPR029058">
    <property type="entry name" value="AB_hydrolase_fold"/>
</dbReference>
<dbReference type="SUPFAM" id="SSF53474">
    <property type="entry name" value="alpha/beta-Hydrolases"/>
    <property type="match status" value="1"/>
</dbReference>
<dbReference type="PANTHER" id="PTHR33630:SF9">
    <property type="entry name" value="CUTINASE 4"/>
    <property type="match status" value="1"/>
</dbReference>
<reference evidence="3" key="1">
    <citation type="submission" date="2020-04" db="EMBL/GenBank/DDBJ databases">
        <title>Analysis of mating type loci in Filobasidium floriforme.</title>
        <authorList>
            <person name="Nowrousian M."/>
        </authorList>
    </citation>
    <scope>NUCLEOTIDE SEQUENCE</scope>
    <source>
        <strain evidence="3">CBS 6242</strain>
    </source>
</reference>
<dbReference type="SMART" id="SM01110">
    <property type="entry name" value="Cutinase"/>
    <property type="match status" value="1"/>
</dbReference>
<evidence type="ECO:0000256" key="1">
    <source>
        <dbReference type="ARBA" id="ARBA00022801"/>
    </source>
</evidence>
<gene>
    <name evidence="3" type="ORF">FFLO_02451</name>
</gene>
<proteinExistence type="predicted"/>
<dbReference type="PANTHER" id="PTHR33630">
    <property type="entry name" value="CUTINASE RV1984C-RELATED-RELATED"/>
    <property type="match status" value="1"/>
</dbReference>
<organism evidence="3 4">
    <name type="scientific">Filobasidium floriforme</name>
    <dbReference type="NCBI Taxonomy" id="5210"/>
    <lineage>
        <taxon>Eukaryota</taxon>
        <taxon>Fungi</taxon>
        <taxon>Dikarya</taxon>
        <taxon>Basidiomycota</taxon>
        <taxon>Agaricomycotina</taxon>
        <taxon>Tremellomycetes</taxon>
        <taxon>Filobasidiales</taxon>
        <taxon>Filobasidiaceae</taxon>
        <taxon>Filobasidium</taxon>
    </lineage>
</organism>
<keyword evidence="1" id="KW-0378">Hydrolase</keyword>
<dbReference type="Pfam" id="PF01083">
    <property type="entry name" value="Cutinase"/>
    <property type="match status" value="1"/>
</dbReference>
<sequence>MGRRSLPLFLFRSRLLLISPLTSSVFTLLQLSLVVDIYQSHSKMVKLTSAFIALACAVSSCMASPVVTERAVSATCPRYTIINTRGTGERQGPSTGFTTMNSRITAQLQGGQIYSTVYAADFSQQSSAGTADIVRKVTSTLASDPTHCFYLEGYSQGAAATVNALERLTGNAFDAVKGVFLIGNPEHKSGLACNVDTNGGTTTKFVNGLSAFGGGIASNWVSKTLDVCNYGDGVCDTTHGYGINAAHLAYPRSTGTQNQGYEFAIKQLA</sequence>
<evidence type="ECO:0000313" key="3">
    <source>
        <dbReference type="EMBL" id="KAG7562072.1"/>
    </source>
</evidence>
<evidence type="ECO:0008006" key="5">
    <source>
        <dbReference type="Google" id="ProtNLM"/>
    </source>
</evidence>
<keyword evidence="2" id="KW-1015">Disulfide bond</keyword>
<evidence type="ECO:0000256" key="2">
    <source>
        <dbReference type="ARBA" id="ARBA00023157"/>
    </source>
</evidence>
<dbReference type="AlphaFoldDB" id="A0A8K0JN69"/>
<protein>
    <recommendedName>
        <fullName evidence="5">Cutinase</fullName>
    </recommendedName>
</protein>
<dbReference type="InterPro" id="IPR000675">
    <property type="entry name" value="Cutinase/axe"/>
</dbReference>
<name>A0A8K0JN69_9TREE</name>
<dbReference type="Proteomes" id="UP000812966">
    <property type="component" value="Unassembled WGS sequence"/>
</dbReference>
<dbReference type="Gene3D" id="3.40.50.1820">
    <property type="entry name" value="alpha/beta hydrolase"/>
    <property type="match status" value="1"/>
</dbReference>
<accession>A0A8K0JN69</accession>
<dbReference type="EMBL" id="JABELV010000039">
    <property type="protein sequence ID" value="KAG7562072.1"/>
    <property type="molecule type" value="Genomic_DNA"/>
</dbReference>
<dbReference type="GO" id="GO:0052689">
    <property type="term" value="F:carboxylic ester hydrolase activity"/>
    <property type="evidence" value="ECO:0007669"/>
    <property type="project" value="UniProtKB-ARBA"/>
</dbReference>